<dbReference type="GO" id="GO:0006313">
    <property type="term" value="P:DNA transposition"/>
    <property type="evidence" value="ECO:0007669"/>
    <property type="project" value="InterPro"/>
</dbReference>
<evidence type="ECO:0000256" key="2">
    <source>
        <dbReference type="ARBA" id="ARBA00010075"/>
    </source>
</evidence>
<comment type="function">
    <text evidence="1">Involved in the transposition of the insertion sequence IS5.</text>
</comment>
<dbReference type="GO" id="GO:0003677">
    <property type="term" value="F:DNA binding"/>
    <property type="evidence" value="ECO:0007669"/>
    <property type="project" value="UniProtKB-KW"/>
</dbReference>
<dbReference type="InterPro" id="IPR002559">
    <property type="entry name" value="Transposase_11"/>
</dbReference>
<keyword evidence="4" id="KW-0238">DNA-binding</keyword>
<dbReference type="AlphaFoldDB" id="A0A1B7WDK1"/>
<feature type="domain" description="Transposase IS4-like" evidence="6">
    <location>
        <begin position="146"/>
        <end position="325"/>
    </location>
</feature>
<dbReference type="NCBIfam" id="NF033581">
    <property type="entry name" value="transpos_IS5_4"/>
    <property type="match status" value="1"/>
</dbReference>
<dbReference type="PANTHER" id="PTHR35604">
    <property type="entry name" value="TRANSPOSASE INSH FOR INSERTION SEQUENCE ELEMENT IS5A-RELATED"/>
    <property type="match status" value="1"/>
</dbReference>
<proteinExistence type="inferred from homology"/>
<evidence type="ECO:0000256" key="1">
    <source>
        <dbReference type="ARBA" id="ARBA00003544"/>
    </source>
</evidence>
<keyword evidence="3" id="KW-0815">Transposition</keyword>
<evidence type="ECO:0000313" key="8">
    <source>
        <dbReference type="EMBL" id="OBQ35229.1"/>
    </source>
</evidence>
<evidence type="ECO:0000313" key="9">
    <source>
        <dbReference type="Proteomes" id="UP000092093"/>
    </source>
</evidence>
<dbReference type="Proteomes" id="UP000092093">
    <property type="component" value="Unassembled WGS sequence"/>
</dbReference>
<dbReference type="PATRIC" id="fig|1710896.3.peg.4194"/>
<dbReference type="EMBL" id="LJOW01000394">
    <property type="protein sequence ID" value="OBQ35229.1"/>
    <property type="molecule type" value="Genomic_DNA"/>
</dbReference>
<comment type="similarity">
    <text evidence="2">Belongs to the transposase 11 family.</text>
</comment>
<feature type="domain" description="Transposase InsH N-terminal" evidence="7">
    <location>
        <begin position="21"/>
        <end position="118"/>
    </location>
</feature>
<dbReference type="Pfam" id="PF05598">
    <property type="entry name" value="DUF772"/>
    <property type="match status" value="1"/>
</dbReference>
<accession>A0A1B7WDK1</accession>
<evidence type="ECO:0000256" key="5">
    <source>
        <dbReference type="ARBA" id="ARBA00023172"/>
    </source>
</evidence>
<comment type="caution">
    <text evidence="8">The sequence shown here is derived from an EMBL/GenBank/DDBJ whole genome shotgun (WGS) entry which is preliminary data.</text>
</comment>
<reference evidence="8 9" key="1">
    <citation type="submission" date="2015-09" db="EMBL/GenBank/DDBJ databases">
        <title>Aphanizomenon flos-aquae WA102.</title>
        <authorList>
            <person name="Driscoll C."/>
        </authorList>
    </citation>
    <scope>NUCLEOTIDE SEQUENCE [LARGE SCALE GENOMIC DNA]</scope>
    <source>
        <strain evidence="8">WA102</strain>
    </source>
</reference>
<dbReference type="InterPro" id="IPR008490">
    <property type="entry name" value="Transposase_InsH_N"/>
</dbReference>
<gene>
    <name evidence="8" type="ORF">AN484_26320</name>
</gene>
<dbReference type="PANTHER" id="PTHR35604:SF2">
    <property type="entry name" value="TRANSPOSASE INSH FOR INSERTION SEQUENCE ELEMENT IS5A-RELATED"/>
    <property type="match status" value="1"/>
</dbReference>
<dbReference type="InterPro" id="IPR047959">
    <property type="entry name" value="Transpos_IS5"/>
</dbReference>
<name>A0A1B7WDK1_APHFL</name>
<keyword evidence="5" id="KW-0233">DNA recombination</keyword>
<evidence type="ECO:0000259" key="6">
    <source>
        <dbReference type="Pfam" id="PF01609"/>
    </source>
</evidence>
<dbReference type="Pfam" id="PF01609">
    <property type="entry name" value="DDE_Tnp_1"/>
    <property type="match status" value="1"/>
</dbReference>
<sequence>MDNKSTKPQQMSFAQVEYSAKKKLTRRDIFLAKMEQVVPWERLIAVVEPHYPKSGRRGRPPIGVERMLRMYFIQQWYGLADVAVEDAIYDSQALRNFCAIDLAVSSVPDSTTLMDFRHLLEKNALPQAMLKEVNALLKERGLLMSQGTLIDATLIAAPSSTKNKSRKRDPEMHQAKKGNQWHFGMKAHIGADEQSGLVHTVVSTAAHESDVSQTANLMHGEEACMGADAGYVGAAKREEVVAKLQGRAVEMKWRIAKRRKPLKEMAACWQKDLALAYEKLKASIRAKVEHPFHVVKNIFKHKKTRYQGIAKNDAQLNVLFALSNLYMVRGKLCP</sequence>
<protein>
    <submittedName>
        <fullName evidence="8">Transposase</fullName>
    </submittedName>
</protein>
<evidence type="ECO:0000256" key="3">
    <source>
        <dbReference type="ARBA" id="ARBA00022578"/>
    </source>
</evidence>
<evidence type="ECO:0000256" key="4">
    <source>
        <dbReference type="ARBA" id="ARBA00023125"/>
    </source>
</evidence>
<evidence type="ECO:0000259" key="7">
    <source>
        <dbReference type="Pfam" id="PF05598"/>
    </source>
</evidence>
<dbReference type="GO" id="GO:0004803">
    <property type="term" value="F:transposase activity"/>
    <property type="evidence" value="ECO:0007669"/>
    <property type="project" value="InterPro"/>
</dbReference>
<organism evidence="8 9">
    <name type="scientific">Aphanizomenon flos-aquae WA102</name>
    <dbReference type="NCBI Taxonomy" id="1710896"/>
    <lineage>
        <taxon>Bacteria</taxon>
        <taxon>Bacillati</taxon>
        <taxon>Cyanobacteriota</taxon>
        <taxon>Cyanophyceae</taxon>
        <taxon>Nostocales</taxon>
        <taxon>Aphanizomenonaceae</taxon>
        <taxon>Aphanizomenon</taxon>
    </lineage>
</organism>